<evidence type="ECO:0000313" key="2">
    <source>
        <dbReference type="EMBL" id="KAK1133453.1"/>
    </source>
</evidence>
<comment type="caution">
    <text evidence="2">The sequence shown here is derived from an EMBL/GenBank/DDBJ whole genome shotgun (WGS) entry which is preliminary data.</text>
</comment>
<dbReference type="AlphaFoldDB" id="A0AA40G979"/>
<proteinExistence type="predicted"/>
<gene>
    <name evidence="2" type="ORF">K0M31_011260</name>
</gene>
<dbReference type="Proteomes" id="UP001177670">
    <property type="component" value="Unassembled WGS sequence"/>
</dbReference>
<protein>
    <submittedName>
        <fullName evidence="2">Uncharacterized protein</fullName>
    </submittedName>
</protein>
<organism evidence="2 3">
    <name type="scientific">Melipona bicolor</name>
    <dbReference type="NCBI Taxonomy" id="60889"/>
    <lineage>
        <taxon>Eukaryota</taxon>
        <taxon>Metazoa</taxon>
        <taxon>Ecdysozoa</taxon>
        <taxon>Arthropoda</taxon>
        <taxon>Hexapoda</taxon>
        <taxon>Insecta</taxon>
        <taxon>Pterygota</taxon>
        <taxon>Neoptera</taxon>
        <taxon>Endopterygota</taxon>
        <taxon>Hymenoptera</taxon>
        <taxon>Apocrita</taxon>
        <taxon>Aculeata</taxon>
        <taxon>Apoidea</taxon>
        <taxon>Anthophila</taxon>
        <taxon>Apidae</taxon>
        <taxon>Melipona</taxon>
    </lineage>
</organism>
<feature type="region of interest" description="Disordered" evidence="1">
    <location>
        <begin position="91"/>
        <end position="116"/>
    </location>
</feature>
<feature type="compositionally biased region" description="Basic and acidic residues" evidence="1">
    <location>
        <begin position="91"/>
        <end position="102"/>
    </location>
</feature>
<accession>A0AA40G979</accession>
<evidence type="ECO:0000313" key="3">
    <source>
        <dbReference type="Proteomes" id="UP001177670"/>
    </source>
</evidence>
<sequence>MAVKYIRSEPHQFCRQQQYGEGAIDNRLIGHPALDARRYSRAVRPRDNENAANTMRVTAIVRIRFSHVDVSQNGWDKDEKADTSETIITERGRSARRVEKREEKKRRNRRNDDKAKGRVERARMIYVHEAIGCIIYRSIEGACAVARRTRIMHARLPNSNTECPTSCAIDHCPPRSMTLMRLIGT</sequence>
<keyword evidence="3" id="KW-1185">Reference proteome</keyword>
<name>A0AA40G979_9HYME</name>
<evidence type="ECO:0000256" key="1">
    <source>
        <dbReference type="SAM" id="MobiDB-lite"/>
    </source>
</evidence>
<dbReference type="EMBL" id="JAHYIQ010000003">
    <property type="protein sequence ID" value="KAK1133453.1"/>
    <property type="molecule type" value="Genomic_DNA"/>
</dbReference>
<reference evidence="2" key="1">
    <citation type="submission" date="2021-10" db="EMBL/GenBank/DDBJ databases">
        <title>Melipona bicolor Genome sequencing and assembly.</title>
        <authorList>
            <person name="Araujo N.S."/>
            <person name="Arias M.C."/>
        </authorList>
    </citation>
    <scope>NUCLEOTIDE SEQUENCE</scope>
    <source>
        <strain evidence="2">USP_2M_L1-L4_2017</strain>
        <tissue evidence="2">Whole body</tissue>
    </source>
</reference>